<dbReference type="AlphaFoldDB" id="A0AAN6G9X3"/>
<comment type="caution">
    <text evidence="1">The sequence shown here is derived from an EMBL/GenBank/DDBJ whole genome shotgun (WGS) entry which is preliminary data.</text>
</comment>
<protein>
    <submittedName>
        <fullName evidence="1">Uncharacterized protein</fullName>
    </submittedName>
</protein>
<name>A0AAN6G9X3_9BASI</name>
<organism evidence="1 2">
    <name type="scientific">Tilletia horrida</name>
    <dbReference type="NCBI Taxonomy" id="155126"/>
    <lineage>
        <taxon>Eukaryota</taxon>
        <taxon>Fungi</taxon>
        <taxon>Dikarya</taxon>
        <taxon>Basidiomycota</taxon>
        <taxon>Ustilaginomycotina</taxon>
        <taxon>Exobasidiomycetes</taxon>
        <taxon>Tilletiales</taxon>
        <taxon>Tilletiaceae</taxon>
        <taxon>Tilletia</taxon>
    </lineage>
</organism>
<keyword evidence="2" id="KW-1185">Reference proteome</keyword>
<evidence type="ECO:0000313" key="1">
    <source>
        <dbReference type="EMBL" id="KAK0528880.1"/>
    </source>
</evidence>
<evidence type="ECO:0000313" key="2">
    <source>
        <dbReference type="Proteomes" id="UP001176521"/>
    </source>
</evidence>
<dbReference type="EMBL" id="JAPDMQ010000260">
    <property type="protein sequence ID" value="KAK0528880.1"/>
    <property type="molecule type" value="Genomic_DNA"/>
</dbReference>
<dbReference type="Proteomes" id="UP001176521">
    <property type="component" value="Unassembled WGS sequence"/>
</dbReference>
<sequence>MATLAWKDPEASKELQAANADAAFGSKFDVKSERDLVNQLSIFNEACEQFAMDIAGDCRAIGNRKAFGPLPRSAGNAGPLLATLKESERAQRFEDVARHLVNTITFQRLAMPFCFMGEPTQSAAVSSVSASVVKEFDQAQAARWRVMSHTAMRNASRDRNGQHTIKDIQAQIEAALAEALLWSGMETDASKAAARVASCFVRMRDPMLHLGRLVIDLREGMTSANYEINMSSTGFASQLGLVANPGTQSARALVQSP</sequence>
<gene>
    <name evidence="1" type="ORF">OC842_004418</name>
</gene>
<proteinExistence type="predicted"/>
<accession>A0AAN6G9X3</accession>
<reference evidence="1" key="1">
    <citation type="journal article" date="2023" name="PhytoFront">
        <title>Draft Genome Resources of Seven Strains of Tilletia horrida, Causal Agent of Kernel Smut of Rice.</title>
        <authorList>
            <person name="Khanal S."/>
            <person name="Antony Babu S."/>
            <person name="Zhou X.G."/>
        </authorList>
    </citation>
    <scope>NUCLEOTIDE SEQUENCE</scope>
    <source>
        <strain evidence="1">TX3</strain>
    </source>
</reference>